<dbReference type="PANTHER" id="PTHR33420:SF33">
    <property type="entry name" value="MINOR FIMBRIAL SUBUNIT"/>
    <property type="match status" value="1"/>
</dbReference>
<dbReference type="OrthoDB" id="6613331at2"/>
<sequence>MKSVKSRCLMTLGSAAFVLVAGGAQAQSHVTFQGEITQDSCTVNINNETSHIVKFDAVSNKEIMDEHYSPQKITLPVTLTDCEGVSQAPTLTFNGTSTTNGDLESGLTDVFIKFKQGDTEKDYTVNEPSDELESYTDGWKKDFKVELHAEEGGAPQVGTFENTVATLTVNYKD</sequence>
<dbReference type="InterPro" id="IPR036937">
    <property type="entry name" value="Adhesion_dom_fimbrial_sf"/>
</dbReference>
<dbReference type="InterPro" id="IPR008966">
    <property type="entry name" value="Adhesion_dom_sf"/>
</dbReference>
<organism evidence="2 3">
    <name type="scientific">Sinobacterium caligoides</name>
    <dbReference type="NCBI Taxonomy" id="933926"/>
    <lineage>
        <taxon>Bacteria</taxon>
        <taxon>Pseudomonadati</taxon>
        <taxon>Pseudomonadota</taxon>
        <taxon>Gammaproteobacteria</taxon>
        <taxon>Cellvibrionales</taxon>
        <taxon>Spongiibacteraceae</taxon>
        <taxon>Sinobacterium</taxon>
    </lineage>
</organism>
<accession>A0A3N2DMP0</accession>
<feature type="chain" id="PRO_5017990771" evidence="1">
    <location>
        <begin position="27"/>
        <end position="173"/>
    </location>
</feature>
<feature type="signal peptide" evidence="1">
    <location>
        <begin position="1"/>
        <end position="26"/>
    </location>
</feature>
<keyword evidence="3" id="KW-1185">Reference proteome</keyword>
<evidence type="ECO:0000313" key="2">
    <source>
        <dbReference type="EMBL" id="ROS01073.1"/>
    </source>
</evidence>
<gene>
    <name evidence="2" type="ORF">EDC56_1497</name>
</gene>
<dbReference type="RefSeq" id="WP_123711906.1">
    <property type="nucleotide sequence ID" value="NZ_RKHR01000004.1"/>
</dbReference>
<dbReference type="AlphaFoldDB" id="A0A3N2DMP0"/>
<name>A0A3N2DMP0_9GAMM</name>
<evidence type="ECO:0000256" key="1">
    <source>
        <dbReference type="SAM" id="SignalP"/>
    </source>
</evidence>
<dbReference type="GO" id="GO:0043709">
    <property type="term" value="P:cell adhesion involved in single-species biofilm formation"/>
    <property type="evidence" value="ECO:0007669"/>
    <property type="project" value="TreeGrafter"/>
</dbReference>
<dbReference type="GO" id="GO:0009289">
    <property type="term" value="C:pilus"/>
    <property type="evidence" value="ECO:0007669"/>
    <property type="project" value="InterPro"/>
</dbReference>
<dbReference type="SUPFAM" id="SSF49401">
    <property type="entry name" value="Bacterial adhesins"/>
    <property type="match status" value="1"/>
</dbReference>
<protein>
    <submittedName>
        <fullName evidence="2">Type 1 fimbria pilin</fullName>
    </submittedName>
</protein>
<proteinExistence type="predicted"/>
<reference evidence="2 3" key="1">
    <citation type="submission" date="2018-11" db="EMBL/GenBank/DDBJ databases">
        <title>Genomic Encyclopedia of Type Strains, Phase IV (KMG-IV): sequencing the most valuable type-strain genomes for metagenomic binning, comparative biology and taxonomic classification.</title>
        <authorList>
            <person name="Goeker M."/>
        </authorList>
    </citation>
    <scope>NUCLEOTIDE SEQUENCE [LARGE SCALE GENOMIC DNA]</scope>
    <source>
        <strain evidence="2 3">DSM 100316</strain>
    </source>
</reference>
<dbReference type="EMBL" id="RKHR01000004">
    <property type="protein sequence ID" value="ROS01073.1"/>
    <property type="molecule type" value="Genomic_DNA"/>
</dbReference>
<dbReference type="Gene3D" id="2.60.40.1090">
    <property type="entry name" value="Fimbrial-type adhesion domain"/>
    <property type="match status" value="1"/>
</dbReference>
<keyword evidence="1" id="KW-0732">Signal</keyword>
<dbReference type="PANTHER" id="PTHR33420">
    <property type="entry name" value="FIMBRIAL SUBUNIT ELFA-RELATED"/>
    <property type="match status" value="1"/>
</dbReference>
<dbReference type="Proteomes" id="UP000275394">
    <property type="component" value="Unassembled WGS sequence"/>
</dbReference>
<comment type="caution">
    <text evidence="2">The sequence shown here is derived from an EMBL/GenBank/DDBJ whole genome shotgun (WGS) entry which is preliminary data.</text>
</comment>
<evidence type="ECO:0000313" key="3">
    <source>
        <dbReference type="Proteomes" id="UP000275394"/>
    </source>
</evidence>
<dbReference type="InterPro" id="IPR050263">
    <property type="entry name" value="Bact_Fimbrial_Adh_Pro"/>
</dbReference>